<reference evidence="1 2" key="1">
    <citation type="journal article" date="2016" name="Nat. Commun.">
        <title>Thousands of microbial genomes shed light on interconnected biogeochemical processes in an aquifer system.</title>
        <authorList>
            <person name="Anantharaman K."/>
            <person name="Brown C.T."/>
            <person name="Hug L.A."/>
            <person name="Sharon I."/>
            <person name="Castelle C.J."/>
            <person name="Probst A.J."/>
            <person name="Thomas B.C."/>
            <person name="Singh A."/>
            <person name="Wilkins M.J."/>
            <person name="Karaoz U."/>
            <person name="Brodie E.L."/>
            <person name="Williams K.H."/>
            <person name="Hubbard S.S."/>
            <person name="Banfield J.F."/>
        </authorList>
    </citation>
    <scope>NUCLEOTIDE SEQUENCE [LARGE SCALE GENOMIC DNA]</scope>
</reference>
<organism evidence="1 2">
    <name type="scientific">Candidatus Curtissbacteria bacterium RIFCSPHIGHO2_01_FULL_40_12</name>
    <dbReference type="NCBI Taxonomy" id="1797710"/>
    <lineage>
        <taxon>Bacteria</taxon>
        <taxon>Candidatus Curtissiibacteriota</taxon>
    </lineage>
</organism>
<accession>A0A1F5GAH6</accession>
<dbReference type="AlphaFoldDB" id="A0A1F5GAH6"/>
<protein>
    <submittedName>
        <fullName evidence="1">Uncharacterized protein</fullName>
    </submittedName>
</protein>
<name>A0A1F5GAH6_9BACT</name>
<gene>
    <name evidence="1" type="ORF">A2693_02190</name>
</gene>
<comment type="caution">
    <text evidence="1">The sequence shown here is derived from an EMBL/GenBank/DDBJ whole genome shotgun (WGS) entry which is preliminary data.</text>
</comment>
<proteinExistence type="predicted"/>
<sequence length="318" mass="35880">MPEAGLDEAKDLKATQKVFLTIEEISAIRSDVVLGILKGKKYQTDDAEVSVVETGIDPDKFQDETDRDEILALFRNKEKGEVYPYERFIVNALLEQPRIARKFGLPRKSLLLDLRSDYLSRGTSVFDHEGNLHRRVLAKHIEILKNRGATDEQLIIELAGHIFHEAIHDVDGDLEEVLFGGKTSLGEITSVTAQMAYYLEEEYHGPTSYDFRRYQAGLAKIKNGENFTRDYDIATCIAGQLLLRALKESYPESQAEGEEPIAQCEKIVAGLSTEERQKLIPCLKKAIEQSADENGFNTVVETLRKEKTDSNSSRRTDP</sequence>
<evidence type="ECO:0000313" key="1">
    <source>
        <dbReference type="EMBL" id="OGD88827.1"/>
    </source>
</evidence>
<evidence type="ECO:0000313" key="2">
    <source>
        <dbReference type="Proteomes" id="UP000178577"/>
    </source>
</evidence>
<dbReference type="Proteomes" id="UP000178577">
    <property type="component" value="Unassembled WGS sequence"/>
</dbReference>
<dbReference type="EMBL" id="MFAY01000026">
    <property type="protein sequence ID" value="OGD88827.1"/>
    <property type="molecule type" value="Genomic_DNA"/>
</dbReference>